<dbReference type="InterPro" id="IPR051207">
    <property type="entry name" value="ComplexI_NDUFA9_subunit"/>
</dbReference>
<name>A0ABT6KJ78_9MICO</name>
<dbReference type="Proteomes" id="UP001160142">
    <property type="component" value="Unassembled WGS sequence"/>
</dbReference>
<organism evidence="2 3">
    <name type="scientific">Antiquaquibacter oligotrophicus</name>
    <dbReference type="NCBI Taxonomy" id="2880260"/>
    <lineage>
        <taxon>Bacteria</taxon>
        <taxon>Bacillati</taxon>
        <taxon>Actinomycetota</taxon>
        <taxon>Actinomycetes</taxon>
        <taxon>Micrococcales</taxon>
        <taxon>Microbacteriaceae</taxon>
        <taxon>Antiquaquibacter</taxon>
    </lineage>
</organism>
<protein>
    <submittedName>
        <fullName evidence="2">Uncharacterized protein YbjT (DUF2867 family)</fullName>
    </submittedName>
</protein>
<sequence length="320" mass="34482">MRIAITGGTGFVGRHLAARLDPAQTVVISRRTGVEIDDPDALAAAFAGCDVVVHAAGINRQIGDQTFERVHVRGTRAVVEAARRAGVARIIMVSFLRARPDCGSPYHETKWAAEEIIRESGIAHTILKASMIYGPGDHMVDHVTRAVRSWPVFGTVGLGGRMVRPIPVDDFVEVILAAAEGRIDAPTVAVMGAEELPLEEAVRRVAAVAGKKPLFVPLPVWAIRVLAQVTEWTMKVPLVAKAQARMLGEGVSEPLPWAPEPPEGVRPRHPFSEDSIRAALPEEGAFGWHDLRVAGCFARVFRKARNGGRQSRTFGALGAS</sequence>
<proteinExistence type="predicted"/>
<dbReference type="SUPFAM" id="SSF51735">
    <property type="entry name" value="NAD(P)-binding Rossmann-fold domains"/>
    <property type="match status" value="1"/>
</dbReference>
<dbReference type="PANTHER" id="PTHR12126">
    <property type="entry name" value="NADH-UBIQUINONE OXIDOREDUCTASE 39 KDA SUBUNIT-RELATED"/>
    <property type="match status" value="1"/>
</dbReference>
<evidence type="ECO:0000313" key="3">
    <source>
        <dbReference type="Proteomes" id="UP001160142"/>
    </source>
</evidence>
<feature type="domain" description="NAD-dependent epimerase/dehydratase" evidence="1">
    <location>
        <begin position="3"/>
        <end position="181"/>
    </location>
</feature>
<dbReference type="EMBL" id="JARXVQ010000001">
    <property type="protein sequence ID" value="MDH6180030.1"/>
    <property type="molecule type" value="Genomic_DNA"/>
</dbReference>
<evidence type="ECO:0000313" key="2">
    <source>
        <dbReference type="EMBL" id="MDH6180030.1"/>
    </source>
</evidence>
<dbReference type="RefSeq" id="WP_322132398.1">
    <property type="nucleotide sequence ID" value="NZ_CP085036.1"/>
</dbReference>
<reference evidence="2 3" key="1">
    <citation type="submission" date="2023-04" db="EMBL/GenBank/DDBJ databases">
        <title>Genome Encyclopedia of Bacteria and Archaea VI: Functional Genomics of Type Strains.</title>
        <authorList>
            <person name="Whitman W."/>
        </authorList>
    </citation>
    <scope>NUCLEOTIDE SEQUENCE [LARGE SCALE GENOMIC DNA]</scope>
    <source>
        <strain evidence="2 3">SG_E_30_P1</strain>
    </source>
</reference>
<dbReference type="Pfam" id="PF01370">
    <property type="entry name" value="Epimerase"/>
    <property type="match status" value="1"/>
</dbReference>
<accession>A0ABT6KJ78</accession>
<dbReference type="Gene3D" id="3.40.50.720">
    <property type="entry name" value="NAD(P)-binding Rossmann-like Domain"/>
    <property type="match status" value="1"/>
</dbReference>
<dbReference type="PANTHER" id="PTHR12126:SF11">
    <property type="entry name" value="NADH DEHYDROGENASE [UBIQUINONE] 1 ALPHA SUBCOMPLEX SUBUNIT 9, MITOCHONDRIAL"/>
    <property type="match status" value="1"/>
</dbReference>
<gene>
    <name evidence="2" type="ORF">M2152_000212</name>
</gene>
<evidence type="ECO:0000259" key="1">
    <source>
        <dbReference type="Pfam" id="PF01370"/>
    </source>
</evidence>
<dbReference type="InterPro" id="IPR036291">
    <property type="entry name" value="NAD(P)-bd_dom_sf"/>
</dbReference>
<dbReference type="InterPro" id="IPR001509">
    <property type="entry name" value="Epimerase_deHydtase"/>
</dbReference>
<comment type="caution">
    <text evidence="2">The sequence shown here is derived from an EMBL/GenBank/DDBJ whole genome shotgun (WGS) entry which is preliminary data.</text>
</comment>
<keyword evidence="3" id="KW-1185">Reference proteome</keyword>